<dbReference type="Proteomes" id="UP001629156">
    <property type="component" value="Unassembled WGS sequence"/>
</dbReference>
<gene>
    <name evidence="3" type="ORF">ABS766_02105</name>
</gene>
<sequence length="71" mass="8404">MLKYVKHNLETISGVEIYPILSLLIFFLFFVGLYTWVYTYKKEKIKEMSQLPFSDSEENSNTLFNQKNTGI</sequence>
<reference evidence="3 4" key="1">
    <citation type="submission" date="2024-06" db="EMBL/GenBank/DDBJ databases">
        <authorList>
            <person name="Kaempfer P."/>
            <person name="Viver T."/>
        </authorList>
    </citation>
    <scope>NUCLEOTIDE SEQUENCE [LARGE SCALE GENOMIC DNA]</scope>
    <source>
        <strain evidence="3 4">ST-119</strain>
    </source>
</reference>
<keyword evidence="2" id="KW-0472">Membrane</keyword>
<feature type="region of interest" description="Disordered" evidence="1">
    <location>
        <begin position="51"/>
        <end position="71"/>
    </location>
</feature>
<name>A0ABW8YV00_9FLAO</name>
<evidence type="ECO:0000256" key="1">
    <source>
        <dbReference type="SAM" id="MobiDB-lite"/>
    </source>
</evidence>
<feature type="compositionally biased region" description="Polar residues" evidence="1">
    <location>
        <begin position="59"/>
        <end position="71"/>
    </location>
</feature>
<proteinExistence type="predicted"/>
<evidence type="ECO:0000256" key="2">
    <source>
        <dbReference type="SAM" id="Phobius"/>
    </source>
</evidence>
<evidence type="ECO:0000313" key="4">
    <source>
        <dbReference type="Proteomes" id="UP001629156"/>
    </source>
</evidence>
<organism evidence="3 4">
    <name type="scientific">Flavobacterium rhizosphaerae</name>
    <dbReference type="NCBI Taxonomy" id="3163298"/>
    <lineage>
        <taxon>Bacteria</taxon>
        <taxon>Pseudomonadati</taxon>
        <taxon>Bacteroidota</taxon>
        <taxon>Flavobacteriia</taxon>
        <taxon>Flavobacteriales</taxon>
        <taxon>Flavobacteriaceae</taxon>
        <taxon>Flavobacterium</taxon>
    </lineage>
</organism>
<dbReference type="RefSeq" id="WP_408083435.1">
    <property type="nucleotide sequence ID" value="NZ_JBELPZ010000001.1"/>
</dbReference>
<dbReference type="EMBL" id="JBELPZ010000001">
    <property type="protein sequence ID" value="MFL9843202.1"/>
    <property type="molecule type" value="Genomic_DNA"/>
</dbReference>
<evidence type="ECO:0000313" key="3">
    <source>
        <dbReference type="EMBL" id="MFL9843202.1"/>
    </source>
</evidence>
<keyword evidence="2" id="KW-1133">Transmembrane helix</keyword>
<accession>A0ABW8YV00</accession>
<protein>
    <submittedName>
        <fullName evidence="3">CcoQ/FixQ family Cbb3-type cytochrome c oxidase assembly chaperone</fullName>
    </submittedName>
</protein>
<comment type="caution">
    <text evidence="3">The sequence shown here is derived from an EMBL/GenBank/DDBJ whole genome shotgun (WGS) entry which is preliminary data.</text>
</comment>
<keyword evidence="4" id="KW-1185">Reference proteome</keyword>
<keyword evidence="2" id="KW-0812">Transmembrane</keyword>
<feature type="transmembrane region" description="Helical" evidence="2">
    <location>
        <begin position="20"/>
        <end position="40"/>
    </location>
</feature>